<reference evidence="2 3" key="1">
    <citation type="journal article" date="2017" name="Nat. Commun.">
        <title>Genome assembly with in vitro proximity ligation data and whole-genome triplication in lettuce.</title>
        <authorList>
            <person name="Reyes-Chin-Wo S."/>
            <person name="Wang Z."/>
            <person name="Yang X."/>
            <person name="Kozik A."/>
            <person name="Arikit S."/>
            <person name="Song C."/>
            <person name="Xia L."/>
            <person name="Froenicke L."/>
            <person name="Lavelle D.O."/>
            <person name="Truco M.J."/>
            <person name="Xia R."/>
            <person name="Zhu S."/>
            <person name="Xu C."/>
            <person name="Xu H."/>
            <person name="Xu X."/>
            <person name="Cox K."/>
            <person name="Korf I."/>
            <person name="Meyers B.C."/>
            <person name="Michelmore R.W."/>
        </authorList>
    </citation>
    <scope>NUCLEOTIDE SEQUENCE [LARGE SCALE GENOMIC DNA]</scope>
    <source>
        <strain evidence="3">cv. Salinas</strain>
        <tissue evidence="2">Seedlings</tissue>
    </source>
</reference>
<evidence type="ECO:0000313" key="2">
    <source>
        <dbReference type="EMBL" id="KAJ0214442.1"/>
    </source>
</evidence>
<dbReference type="AlphaFoldDB" id="A0A9R1XP34"/>
<proteinExistence type="predicted"/>
<keyword evidence="3" id="KW-1185">Reference proteome</keyword>
<feature type="domain" description="Cyclodeaminase/cyclohydrolase" evidence="1">
    <location>
        <begin position="29"/>
        <end position="92"/>
    </location>
</feature>
<name>A0A9R1XP34_LACSA</name>
<dbReference type="InterPro" id="IPR007044">
    <property type="entry name" value="Cyclodeamin/CycHdrlase"/>
</dbReference>
<dbReference type="GO" id="GO:0003824">
    <property type="term" value="F:catalytic activity"/>
    <property type="evidence" value="ECO:0007669"/>
    <property type="project" value="InterPro"/>
</dbReference>
<protein>
    <recommendedName>
        <fullName evidence="1">Cyclodeaminase/cyclohydrolase domain-containing protein</fullName>
    </recommendedName>
</protein>
<dbReference type="Proteomes" id="UP000235145">
    <property type="component" value="Unassembled WGS sequence"/>
</dbReference>
<comment type="caution">
    <text evidence="2">The sequence shown here is derived from an EMBL/GenBank/DDBJ whole genome shotgun (WGS) entry which is preliminary data.</text>
</comment>
<organism evidence="2 3">
    <name type="scientific">Lactuca sativa</name>
    <name type="common">Garden lettuce</name>
    <dbReference type="NCBI Taxonomy" id="4236"/>
    <lineage>
        <taxon>Eukaryota</taxon>
        <taxon>Viridiplantae</taxon>
        <taxon>Streptophyta</taxon>
        <taxon>Embryophyta</taxon>
        <taxon>Tracheophyta</taxon>
        <taxon>Spermatophyta</taxon>
        <taxon>Magnoliopsida</taxon>
        <taxon>eudicotyledons</taxon>
        <taxon>Gunneridae</taxon>
        <taxon>Pentapetalae</taxon>
        <taxon>asterids</taxon>
        <taxon>campanulids</taxon>
        <taxon>Asterales</taxon>
        <taxon>Asteraceae</taxon>
        <taxon>Cichorioideae</taxon>
        <taxon>Cichorieae</taxon>
        <taxon>Lactucinae</taxon>
        <taxon>Lactuca</taxon>
    </lineage>
</organism>
<sequence>MIGWTHMLSKWVLYSVELILSRYQKSILETEEEEEERSTQEKASQDYMEGTNYPCTRFRTCKELLESVRRVDEEGNKVSVSDMTELEEELSAALMHTRKEINRGKGRNEAAGKSITWNSILVFDWIGYVRKKKQEGDELQLQVASAAKQKGYLDDGASSHCYKTNSSQLLITLPLFNFKDLD</sequence>
<evidence type="ECO:0000259" key="1">
    <source>
        <dbReference type="Pfam" id="PF04961"/>
    </source>
</evidence>
<evidence type="ECO:0000313" key="3">
    <source>
        <dbReference type="Proteomes" id="UP000235145"/>
    </source>
</evidence>
<dbReference type="EMBL" id="NBSK02000004">
    <property type="protein sequence ID" value="KAJ0214442.1"/>
    <property type="molecule type" value="Genomic_DNA"/>
</dbReference>
<dbReference type="Pfam" id="PF04961">
    <property type="entry name" value="FTCD_C"/>
    <property type="match status" value="1"/>
</dbReference>
<gene>
    <name evidence="2" type="ORF">LSAT_V11C400157730</name>
</gene>
<accession>A0A9R1XP34</accession>